<organism evidence="4">
    <name type="scientific">Myxobolus squamalis</name>
    <name type="common">Myxosporean</name>
    <dbReference type="NCBI Taxonomy" id="59785"/>
    <lineage>
        <taxon>Eukaryota</taxon>
        <taxon>Metazoa</taxon>
        <taxon>Cnidaria</taxon>
        <taxon>Myxozoa</taxon>
        <taxon>Myxosporea</taxon>
        <taxon>Bivalvulida</taxon>
        <taxon>Platysporina</taxon>
        <taxon>Myxobolidae</taxon>
        <taxon>Myxobolus</taxon>
    </lineage>
</organism>
<evidence type="ECO:0000313" key="4">
    <source>
        <dbReference type="EMBL" id="NDJ95705.1"/>
    </source>
</evidence>
<accession>A0A6B2G074</accession>
<sequence>MAFPLLKSGGQISVDRRFILEMVDYIDDWVPLFVEEFKKQNELDLEKCTKLCTNFSQMIKTRLNCYRSSCSLKILNYLNDIFYIQDRFIKEFLVLDPFLKFKHNHNLEAINKFQSFIDDVNTKYDTFERHSVIFNHLFAGNLIDFSSVDVLKHNISQLSHEACLKKVENSNVHYSGDSFKKWVKQFEAKKWKKILILVDKSGYDIVFGIFGLVREFLIAGSDVNYSNN</sequence>
<dbReference type="EMBL" id="GHBR01000091">
    <property type="protein sequence ID" value="NDJ95705.1"/>
    <property type="molecule type" value="Transcribed_RNA"/>
</dbReference>
<comment type="cofactor">
    <cofactor evidence="1">
        <name>Ni(2+)</name>
        <dbReference type="ChEBI" id="CHEBI:49786"/>
    </cofactor>
</comment>
<keyword evidence="2" id="KW-0533">Nickel</keyword>
<evidence type="ECO:0000259" key="3">
    <source>
        <dbReference type="Pfam" id="PF01937"/>
    </source>
</evidence>
<keyword evidence="4" id="KW-0808">Transferase</keyword>
<dbReference type="Pfam" id="PF01937">
    <property type="entry name" value="ARMT1-like_dom"/>
    <property type="match status" value="1"/>
</dbReference>
<proteinExistence type="predicted"/>
<dbReference type="InterPro" id="IPR036075">
    <property type="entry name" value="ARMT-1-like_metal-bd_sf"/>
</dbReference>
<evidence type="ECO:0000256" key="2">
    <source>
        <dbReference type="ARBA" id="ARBA00022596"/>
    </source>
</evidence>
<dbReference type="AlphaFoldDB" id="A0A6B2G074"/>
<dbReference type="GO" id="GO:0016301">
    <property type="term" value="F:kinase activity"/>
    <property type="evidence" value="ECO:0007669"/>
    <property type="project" value="UniProtKB-KW"/>
</dbReference>
<keyword evidence="4" id="KW-0418">Kinase</keyword>
<feature type="domain" description="Damage-control phosphatase ARMT1-like metal-binding" evidence="3">
    <location>
        <begin position="41"/>
        <end position="220"/>
    </location>
</feature>
<reference evidence="4" key="1">
    <citation type="submission" date="2018-11" db="EMBL/GenBank/DDBJ databases">
        <title>Myxobolus squamalis genome and transcriptome.</title>
        <authorList>
            <person name="Yahalomi D."/>
            <person name="Atkinson S.D."/>
            <person name="Neuhof M."/>
            <person name="Chang E.S."/>
            <person name="Philippe H."/>
            <person name="Cartwright P."/>
            <person name="Bartholomew J.L."/>
            <person name="Huchon D."/>
        </authorList>
    </citation>
    <scope>NUCLEOTIDE SEQUENCE</scope>
    <source>
        <strain evidence="4">71B08</strain>
        <tissue evidence="4">Whole</tissue>
    </source>
</reference>
<protein>
    <submittedName>
        <fullName evidence="4">Pantothenate kinase 4 (Trinotate prediction)</fullName>
    </submittedName>
</protein>
<dbReference type="SUPFAM" id="SSF111321">
    <property type="entry name" value="AF1104-like"/>
    <property type="match status" value="1"/>
</dbReference>
<dbReference type="InterPro" id="IPR002791">
    <property type="entry name" value="ARMT1-like_metal-bd"/>
</dbReference>
<evidence type="ECO:0000256" key="1">
    <source>
        <dbReference type="ARBA" id="ARBA00001967"/>
    </source>
</evidence>
<name>A0A6B2G074_MYXSQ</name>